<feature type="region of interest" description="Disordered" evidence="1">
    <location>
        <begin position="124"/>
        <end position="146"/>
    </location>
</feature>
<sequence length="435" mass="47950">MNSGIPCGHLYTGQNFAEKPFQGSWEQFGRIAGGRAERGGKRRACGMVGVCSRKGVSYRGDFATSDRKTRRETPPSRKGGVSRVEILRPTYLTILAVHKKKKTKRSKFTGFVTQRHATRDVALERRGSPNLAHSSTRNSRTGFTPQPVHSEFSQVGIVLDDAAGRRVSSGISRFPSPFIPVLLHTHLTSPSLALKTSLLRSAQISSLFFIFVSSGQQCIYHVSDFVLNENSTNTGATVAERLACSPPTKTNRVQSPAGSPDFRKWESCRTIPLVGGFSRGSPVFPAPTFRRCSIFTSINLIGSQDLAVKSRPNLFEECLYTTVPNEVCIKAAAVRASIALRDTCLDLEPNTRKSGSSKCTHARAHARARVNKAHAAFSTREQAADYNGGECREGEPVYASQPRRMRMKAVNHVAEAACQRRWPGLNQILRTYEYE</sequence>
<comment type="caution">
    <text evidence="2">The sequence shown here is derived from an EMBL/GenBank/DDBJ whole genome shotgun (WGS) entry which is preliminary data.</text>
</comment>
<proteinExistence type="predicted"/>
<keyword evidence="3" id="KW-1185">Reference proteome</keyword>
<reference evidence="2 3" key="1">
    <citation type="submission" date="2023-02" db="EMBL/GenBank/DDBJ databases">
        <title>LHISI_Scaffold_Assembly.</title>
        <authorList>
            <person name="Stuart O.P."/>
            <person name="Cleave R."/>
            <person name="Magrath M.J.L."/>
            <person name="Mikheyev A.S."/>
        </authorList>
    </citation>
    <scope>NUCLEOTIDE SEQUENCE [LARGE SCALE GENOMIC DNA]</scope>
    <source>
        <strain evidence="2">Daus_M_001</strain>
        <tissue evidence="2">Leg muscle</tissue>
    </source>
</reference>
<dbReference type="EMBL" id="JARBHB010000002">
    <property type="protein sequence ID" value="KAJ8893641.1"/>
    <property type="molecule type" value="Genomic_DNA"/>
</dbReference>
<evidence type="ECO:0000313" key="2">
    <source>
        <dbReference type="EMBL" id="KAJ8893641.1"/>
    </source>
</evidence>
<protein>
    <submittedName>
        <fullName evidence="2">Uncharacterized protein</fullName>
    </submittedName>
</protein>
<evidence type="ECO:0000256" key="1">
    <source>
        <dbReference type="SAM" id="MobiDB-lite"/>
    </source>
</evidence>
<accession>A0ABQ9IAH7</accession>
<feature type="compositionally biased region" description="Polar residues" evidence="1">
    <location>
        <begin position="131"/>
        <end position="144"/>
    </location>
</feature>
<gene>
    <name evidence="2" type="ORF">PR048_006241</name>
</gene>
<evidence type="ECO:0000313" key="3">
    <source>
        <dbReference type="Proteomes" id="UP001159363"/>
    </source>
</evidence>
<dbReference type="Proteomes" id="UP001159363">
    <property type="component" value="Chromosome 2"/>
</dbReference>
<organism evidence="2 3">
    <name type="scientific">Dryococelus australis</name>
    <dbReference type="NCBI Taxonomy" id="614101"/>
    <lineage>
        <taxon>Eukaryota</taxon>
        <taxon>Metazoa</taxon>
        <taxon>Ecdysozoa</taxon>
        <taxon>Arthropoda</taxon>
        <taxon>Hexapoda</taxon>
        <taxon>Insecta</taxon>
        <taxon>Pterygota</taxon>
        <taxon>Neoptera</taxon>
        <taxon>Polyneoptera</taxon>
        <taxon>Phasmatodea</taxon>
        <taxon>Verophasmatodea</taxon>
        <taxon>Anareolatae</taxon>
        <taxon>Phasmatidae</taxon>
        <taxon>Eurycanthinae</taxon>
        <taxon>Dryococelus</taxon>
    </lineage>
</organism>
<name>A0ABQ9IAH7_9NEOP</name>